<sequence>ILYSLFYEMDLSIEAVFVSSVNLGKACIQVYDVETGSCLKSYRGDSVSPNTLCMIGSDEYIICGQKDKPLLQAWKLNENETLQMRLSVPGKVNVLAVSQAEDKYCAVGIKEKIYFYHFTTGHQFGIISGHYQDITCLKFTSCGNYLASGGEDGFVYLWSRFHVIEPLHRFENPQIQPHFVLGQHSDKVTGIDISGPGIRGILISSSLDHSCKVFDLVTGHLRYNIVSECALTSCVVNSIGSQVFVGGKQGKVWGVNLLPHSSVQTIQVEGKGAACHESSLHYLVLSPSGNSLITGSVNGEAKVWSVTLSHKKNIFSNPSLALQSTLLTGRGAITNLITRQINSKVLSASTIECKTILSPFLITPNPSSVLKSRQMIYLNNKKEENINIQELYCLATDMFYKKIGTEKVTPTTKKQEKAEIEEENVTELLASTEKLKKSNEQLYKFCLNIF</sequence>
<feature type="repeat" description="WD" evidence="3">
    <location>
        <begin position="127"/>
        <end position="159"/>
    </location>
</feature>
<reference evidence="4 5" key="1">
    <citation type="journal article" date="2019" name="PLoS Biol.">
        <title>Sex chromosomes control vertical transmission of feminizing Wolbachia symbionts in an isopod.</title>
        <authorList>
            <person name="Becking T."/>
            <person name="Chebbi M.A."/>
            <person name="Giraud I."/>
            <person name="Moumen B."/>
            <person name="Laverre T."/>
            <person name="Caubet Y."/>
            <person name="Peccoud J."/>
            <person name="Gilbert C."/>
            <person name="Cordaux R."/>
        </authorList>
    </citation>
    <scope>NUCLEOTIDE SEQUENCE [LARGE SCALE GENOMIC DNA]</scope>
    <source>
        <strain evidence="4">ANa2</strain>
        <tissue evidence="4">Whole body excluding digestive tract and cuticle</tissue>
    </source>
</reference>
<dbReference type="EMBL" id="SEYY01000578">
    <property type="protein sequence ID" value="KAB7506951.1"/>
    <property type="molecule type" value="Genomic_DNA"/>
</dbReference>
<dbReference type="PROSITE" id="PS50294">
    <property type="entry name" value="WD_REPEATS_REGION"/>
    <property type="match status" value="1"/>
</dbReference>
<dbReference type="GO" id="GO:0005656">
    <property type="term" value="C:nuclear pre-replicative complex"/>
    <property type="evidence" value="ECO:0007669"/>
    <property type="project" value="TreeGrafter"/>
</dbReference>
<evidence type="ECO:0000313" key="4">
    <source>
        <dbReference type="EMBL" id="KAB7506951.1"/>
    </source>
</evidence>
<organism evidence="4 5">
    <name type="scientific">Armadillidium nasatum</name>
    <dbReference type="NCBI Taxonomy" id="96803"/>
    <lineage>
        <taxon>Eukaryota</taxon>
        <taxon>Metazoa</taxon>
        <taxon>Ecdysozoa</taxon>
        <taxon>Arthropoda</taxon>
        <taxon>Crustacea</taxon>
        <taxon>Multicrustacea</taxon>
        <taxon>Malacostraca</taxon>
        <taxon>Eumalacostraca</taxon>
        <taxon>Peracarida</taxon>
        <taxon>Isopoda</taxon>
        <taxon>Oniscidea</taxon>
        <taxon>Crinocheta</taxon>
        <taxon>Armadillidiidae</taxon>
        <taxon>Armadillidium</taxon>
    </lineage>
</organism>
<dbReference type="GO" id="GO:0120330">
    <property type="term" value="C:rixosome complex"/>
    <property type="evidence" value="ECO:0007669"/>
    <property type="project" value="TreeGrafter"/>
</dbReference>
<dbReference type="InterPro" id="IPR015943">
    <property type="entry name" value="WD40/YVTN_repeat-like_dom_sf"/>
</dbReference>
<dbReference type="SUPFAM" id="SSF50998">
    <property type="entry name" value="Quinoprotein alcohol dehydrogenase-like"/>
    <property type="match status" value="1"/>
</dbReference>
<dbReference type="GO" id="GO:0006261">
    <property type="term" value="P:DNA-templated DNA replication"/>
    <property type="evidence" value="ECO:0007669"/>
    <property type="project" value="TreeGrafter"/>
</dbReference>
<proteinExistence type="predicted"/>
<dbReference type="InterPro" id="IPR011047">
    <property type="entry name" value="Quinoprotein_ADH-like_sf"/>
</dbReference>
<dbReference type="PANTHER" id="PTHR18763">
    <property type="entry name" value="WD-REPEAT PROTEIN 18"/>
    <property type="match status" value="1"/>
</dbReference>
<dbReference type="InterPro" id="IPR045227">
    <property type="entry name" value="WDR18/Ipi3/RID3"/>
</dbReference>
<keyword evidence="5" id="KW-1185">Reference proteome</keyword>
<protein>
    <submittedName>
        <fullName evidence="4">WD repeat-containing protein 18</fullName>
    </submittedName>
</protein>
<keyword evidence="2" id="KW-0677">Repeat</keyword>
<dbReference type="PROSITE" id="PS50082">
    <property type="entry name" value="WD_REPEATS_2"/>
    <property type="match status" value="2"/>
</dbReference>
<dbReference type="Gene3D" id="2.130.10.10">
    <property type="entry name" value="YVTN repeat-like/Quinoprotein amine dehydrogenase"/>
    <property type="match status" value="1"/>
</dbReference>
<comment type="caution">
    <text evidence="4">The sequence shown here is derived from an EMBL/GenBank/DDBJ whole genome shotgun (WGS) entry which is preliminary data.</text>
</comment>
<dbReference type="GO" id="GO:0006364">
    <property type="term" value="P:rRNA processing"/>
    <property type="evidence" value="ECO:0007669"/>
    <property type="project" value="TreeGrafter"/>
</dbReference>
<gene>
    <name evidence="4" type="primary">Wdr18</name>
    <name evidence="4" type="ORF">Anas_03071</name>
</gene>
<dbReference type="Pfam" id="PF00400">
    <property type="entry name" value="WD40"/>
    <property type="match status" value="3"/>
</dbReference>
<feature type="non-terminal residue" evidence="4">
    <location>
        <position position="1"/>
    </location>
</feature>
<evidence type="ECO:0000256" key="1">
    <source>
        <dbReference type="ARBA" id="ARBA00022574"/>
    </source>
</evidence>
<name>A0A5N5TLE9_9CRUS</name>
<keyword evidence="1 3" id="KW-0853">WD repeat</keyword>
<accession>A0A5N5TLE9</accession>
<dbReference type="InterPro" id="IPR001680">
    <property type="entry name" value="WD40_rpt"/>
</dbReference>
<feature type="repeat" description="WD" evidence="3">
    <location>
        <begin position="273"/>
        <end position="306"/>
    </location>
</feature>
<dbReference type="Proteomes" id="UP000326759">
    <property type="component" value="Unassembled WGS sequence"/>
</dbReference>
<dbReference type="PANTHER" id="PTHR18763:SF0">
    <property type="entry name" value="WD REPEAT-CONTAINING PROTEIN 18"/>
    <property type="match status" value="1"/>
</dbReference>
<evidence type="ECO:0000256" key="3">
    <source>
        <dbReference type="PROSITE-ProRule" id="PRU00221"/>
    </source>
</evidence>
<evidence type="ECO:0000256" key="2">
    <source>
        <dbReference type="ARBA" id="ARBA00022737"/>
    </source>
</evidence>
<dbReference type="OrthoDB" id="756370at2759"/>
<dbReference type="SMART" id="SM00320">
    <property type="entry name" value="WD40"/>
    <property type="match status" value="5"/>
</dbReference>
<evidence type="ECO:0000313" key="5">
    <source>
        <dbReference type="Proteomes" id="UP000326759"/>
    </source>
</evidence>
<dbReference type="AlphaFoldDB" id="A0A5N5TLE9"/>